<dbReference type="Proteomes" id="UP000821853">
    <property type="component" value="Chromosome 2"/>
</dbReference>
<feature type="region of interest" description="Disordered" evidence="1">
    <location>
        <begin position="75"/>
        <end position="94"/>
    </location>
</feature>
<accession>A0A9J6G469</accession>
<dbReference type="VEuPathDB" id="VectorBase:HLOH_064654"/>
<evidence type="ECO:0000256" key="1">
    <source>
        <dbReference type="SAM" id="MobiDB-lite"/>
    </source>
</evidence>
<name>A0A9J6G469_HAELO</name>
<evidence type="ECO:0000313" key="3">
    <source>
        <dbReference type="Proteomes" id="UP000821853"/>
    </source>
</evidence>
<evidence type="ECO:0000313" key="2">
    <source>
        <dbReference type="EMBL" id="KAH9369196.1"/>
    </source>
</evidence>
<keyword evidence="3" id="KW-1185">Reference proteome</keyword>
<feature type="compositionally biased region" description="Basic and acidic residues" evidence="1">
    <location>
        <begin position="36"/>
        <end position="61"/>
    </location>
</feature>
<sequence>MSPDAVVRAGGAGRVLARPDSGSAFRGYAPARGSSRRADGACRRRAREGGEPGEERRDHSAGRLPGSELLRVCVRAGGSGNASRGRPIAGRRGELHRRLARWRDAAAARSASSSHSELAMR</sequence>
<dbReference type="EMBL" id="JABSTR010000004">
    <property type="protein sequence ID" value="KAH9369196.1"/>
    <property type="molecule type" value="Genomic_DNA"/>
</dbReference>
<protein>
    <submittedName>
        <fullName evidence="2">Uncharacterized protein</fullName>
    </submittedName>
</protein>
<comment type="caution">
    <text evidence="2">The sequence shown here is derived from an EMBL/GenBank/DDBJ whole genome shotgun (WGS) entry which is preliminary data.</text>
</comment>
<reference evidence="2 3" key="1">
    <citation type="journal article" date="2020" name="Cell">
        <title>Large-Scale Comparative Analyses of Tick Genomes Elucidate Their Genetic Diversity and Vector Capacities.</title>
        <authorList>
            <consortium name="Tick Genome and Microbiome Consortium (TIGMIC)"/>
            <person name="Jia N."/>
            <person name="Wang J."/>
            <person name="Shi W."/>
            <person name="Du L."/>
            <person name="Sun Y."/>
            <person name="Zhan W."/>
            <person name="Jiang J.F."/>
            <person name="Wang Q."/>
            <person name="Zhang B."/>
            <person name="Ji P."/>
            <person name="Bell-Sakyi L."/>
            <person name="Cui X.M."/>
            <person name="Yuan T.T."/>
            <person name="Jiang B.G."/>
            <person name="Yang W.F."/>
            <person name="Lam T.T."/>
            <person name="Chang Q.C."/>
            <person name="Ding S.J."/>
            <person name="Wang X.J."/>
            <person name="Zhu J.G."/>
            <person name="Ruan X.D."/>
            <person name="Zhao L."/>
            <person name="Wei J.T."/>
            <person name="Ye R.Z."/>
            <person name="Que T.C."/>
            <person name="Du C.H."/>
            <person name="Zhou Y.H."/>
            <person name="Cheng J.X."/>
            <person name="Dai P.F."/>
            <person name="Guo W.B."/>
            <person name="Han X.H."/>
            <person name="Huang E.J."/>
            <person name="Li L.F."/>
            <person name="Wei W."/>
            <person name="Gao Y.C."/>
            <person name="Liu J.Z."/>
            <person name="Shao H.Z."/>
            <person name="Wang X."/>
            <person name="Wang C.C."/>
            <person name="Yang T.C."/>
            <person name="Huo Q.B."/>
            <person name="Li W."/>
            <person name="Chen H.Y."/>
            <person name="Chen S.E."/>
            <person name="Zhou L.G."/>
            <person name="Ni X.B."/>
            <person name="Tian J.H."/>
            <person name="Sheng Y."/>
            <person name="Liu T."/>
            <person name="Pan Y.S."/>
            <person name="Xia L.Y."/>
            <person name="Li J."/>
            <person name="Zhao F."/>
            <person name="Cao W.C."/>
        </authorList>
    </citation>
    <scope>NUCLEOTIDE SEQUENCE [LARGE SCALE GENOMIC DNA]</scope>
    <source>
        <strain evidence="2">HaeL-2018</strain>
    </source>
</reference>
<gene>
    <name evidence="2" type="ORF">HPB48_016911</name>
</gene>
<dbReference type="AlphaFoldDB" id="A0A9J6G469"/>
<organism evidence="2 3">
    <name type="scientific">Haemaphysalis longicornis</name>
    <name type="common">Bush tick</name>
    <dbReference type="NCBI Taxonomy" id="44386"/>
    <lineage>
        <taxon>Eukaryota</taxon>
        <taxon>Metazoa</taxon>
        <taxon>Ecdysozoa</taxon>
        <taxon>Arthropoda</taxon>
        <taxon>Chelicerata</taxon>
        <taxon>Arachnida</taxon>
        <taxon>Acari</taxon>
        <taxon>Parasitiformes</taxon>
        <taxon>Ixodida</taxon>
        <taxon>Ixodoidea</taxon>
        <taxon>Ixodidae</taxon>
        <taxon>Haemaphysalinae</taxon>
        <taxon>Haemaphysalis</taxon>
    </lineage>
</organism>
<proteinExistence type="predicted"/>
<feature type="region of interest" description="Disordered" evidence="1">
    <location>
        <begin position="1"/>
        <end position="67"/>
    </location>
</feature>